<sequence length="53" mass="6397">MTNIDHYYIELCLLNKEERFDFNKKMQNRRSNLSQTDLSSPPKIENMLLNHRG</sequence>
<gene>
    <name evidence="2" type="ORF">HMPREF9498_02134</name>
</gene>
<evidence type="ECO:0000313" key="3">
    <source>
        <dbReference type="Proteomes" id="UP000004846"/>
    </source>
</evidence>
<comment type="caution">
    <text evidence="2">The sequence shown here is derived from an EMBL/GenBank/DDBJ whole genome shotgun (WGS) entry which is preliminary data.</text>
</comment>
<proteinExistence type="predicted"/>
<accession>A0A125W4S1</accession>
<organism evidence="2 3">
    <name type="scientific">Enterococcus faecalis TX4248</name>
    <dbReference type="NCBI Taxonomy" id="749495"/>
    <lineage>
        <taxon>Bacteria</taxon>
        <taxon>Bacillati</taxon>
        <taxon>Bacillota</taxon>
        <taxon>Bacilli</taxon>
        <taxon>Lactobacillales</taxon>
        <taxon>Enterococcaceae</taxon>
        <taxon>Enterococcus</taxon>
    </lineage>
</organism>
<feature type="compositionally biased region" description="Polar residues" evidence="1">
    <location>
        <begin position="29"/>
        <end position="39"/>
    </location>
</feature>
<reference evidence="2 3" key="1">
    <citation type="submission" date="2010-07" db="EMBL/GenBank/DDBJ databases">
        <authorList>
            <person name="Sid Ahmed O."/>
        </authorList>
    </citation>
    <scope>NUCLEOTIDE SEQUENCE [LARGE SCALE GENOMIC DNA]</scope>
    <source>
        <strain evidence="2 3">TX4248</strain>
    </source>
</reference>
<dbReference type="AlphaFoldDB" id="A0A125W4S1"/>
<name>A0A125W4S1_ENTFL</name>
<evidence type="ECO:0000256" key="1">
    <source>
        <dbReference type="SAM" id="MobiDB-lite"/>
    </source>
</evidence>
<evidence type="ECO:0000313" key="2">
    <source>
        <dbReference type="EMBL" id="EFM82284.1"/>
    </source>
</evidence>
<dbReference type="EMBL" id="AEBR01000068">
    <property type="protein sequence ID" value="EFM82284.1"/>
    <property type="molecule type" value="Genomic_DNA"/>
</dbReference>
<dbReference type="Proteomes" id="UP000004846">
    <property type="component" value="Unassembled WGS sequence"/>
</dbReference>
<protein>
    <submittedName>
        <fullName evidence="2">Uncharacterized protein</fullName>
    </submittedName>
</protein>
<feature type="region of interest" description="Disordered" evidence="1">
    <location>
        <begin position="26"/>
        <end position="53"/>
    </location>
</feature>
<dbReference type="HOGENOM" id="CLU_3061311_0_0_9"/>